<feature type="non-terminal residue" evidence="4">
    <location>
        <position position="532"/>
    </location>
</feature>
<dbReference type="Gene3D" id="3.50.50.60">
    <property type="entry name" value="FAD/NAD(P)-binding domain"/>
    <property type="match status" value="1"/>
</dbReference>
<gene>
    <name evidence="4" type="ORF">DOTSEDRAFT_102080</name>
</gene>
<dbReference type="Proteomes" id="UP000016933">
    <property type="component" value="Unassembled WGS sequence"/>
</dbReference>
<proteinExistence type="inferred from homology"/>
<dbReference type="PANTHER" id="PTHR10742">
    <property type="entry name" value="FLAVIN MONOAMINE OXIDASE"/>
    <property type="match status" value="1"/>
</dbReference>
<dbReference type="eggNOG" id="KOG0685">
    <property type="taxonomic scope" value="Eukaryota"/>
</dbReference>
<dbReference type="GO" id="GO:0006338">
    <property type="term" value="P:chromatin remodeling"/>
    <property type="evidence" value="ECO:0007669"/>
    <property type="project" value="TreeGrafter"/>
</dbReference>
<reference evidence="4 5" key="2">
    <citation type="journal article" date="2012" name="PLoS Pathog.">
        <title>Diverse lifestyles and strategies of plant pathogenesis encoded in the genomes of eighteen Dothideomycetes fungi.</title>
        <authorList>
            <person name="Ohm R.A."/>
            <person name="Feau N."/>
            <person name="Henrissat B."/>
            <person name="Schoch C.L."/>
            <person name="Horwitz B.A."/>
            <person name="Barry K.W."/>
            <person name="Condon B.J."/>
            <person name="Copeland A.C."/>
            <person name="Dhillon B."/>
            <person name="Glaser F."/>
            <person name="Hesse C.N."/>
            <person name="Kosti I."/>
            <person name="LaButti K."/>
            <person name="Lindquist E.A."/>
            <person name="Lucas S."/>
            <person name="Salamov A.A."/>
            <person name="Bradshaw R.E."/>
            <person name="Ciuffetti L."/>
            <person name="Hamelin R.C."/>
            <person name="Kema G.H.J."/>
            <person name="Lawrence C."/>
            <person name="Scott J.A."/>
            <person name="Spatafora J.W."/>
            <person name="Turgeon B.G."/>
            <person name="de Wit P.J.G.M."/>
            <person name="Zhong S."/>
            <person name="Goodwin S.B."/>
            <person name="Grigoriev I.V."/>
        </authorList>
    </citation>
    <scope>NUCLEOTIDE SEQUENCE [LARGE SCALE GENOMIC DNA]</scope>
    <source>
        <strain evidence="5">NZE10 / CBS 128990</strain>
    </source>
</reference>
<dbReference type="OMA" id="PEDWPGF"/>
<keyword evidence="5" id="KW-1185">Reference proteome</keyword>
<evidence type="ECO:0000256" key="2">
    <source>
        <dbReference type="ARBA" id="ARBA00023002"/>
    </source>
</evidence>
<protein>
    <recommendedName>
        <fullName evidence="3">Amine oxidase domain-containing protein</fullName>
    </recommendedName>
</protein>
<dbReference type="HOGENOM" id="CLU_004498_10_3_1"/>
<sequence>HYSTIILGAGISGLAAASRLFEHPQYRKQNQLLLLEARDRIGGRIDAVHVNGHRIDTGANWIHGVGTDDEPNPLMKILPHKKFKQLSGTVAFRPPEDASESSDDDWVDVSATRPLEEKHDLVIPAQIAGTLTEALWSVIGSLGGTASQTPADKAKQTSMLHAITQSKEFQKAFRDLPKDYHRTLGAMPQFIEAMEAAPLVAQSAEHSKGRAGFSLLEFAIDDFDGDQVFLRDGYIAIVKEVARHLAETDIIKTEVAVKQIFWDENPIRIVTSHGVYTANEVICSLPLGVLQHDQHAASSQSADTSLFQPSLPDDKQESIRSLGFGTLDKVFLVYDNAWWTKEPYTSIVAKGLVQRPFGADKDAPCSANSTITASPDSFMGFTDELAGIEIHHDGSTSSGVRSISMINLQNLTGVPALSAFVSCANATQVEAMTDEQASGILHRALSSWFGREPPKPTGVHVTRWALDEHSRGSYSHMITGLSETRHRENFQIPALSDSGSILRFAGEHTSRNHFATVHGALLSGWREADAIL</sequence>
<reference evidence="5" key="1">
    <citation type="journal article" date="2012" name="PLoS Genet.">
        <title>The genomes of the fungal plant pathogens Cladosporium fulvum and Dothistroma septosporum reveal adaptation to different hosts and lifestyles but also signatures of common ancestry.</title>
        <authorList>
            <person name="de Wit P.J.G.M."/>
            <person name="van der Burgt A."/>
            <person name="Oekmen B."/>
            <person name="Stergiopoulos I."/>
            <person name="Abd-Elsalam K.A."/>
            <person name="Aerts A.L."/>
            <person name="Bahkali A.H."/>
            <person name="Beenen H.G."/>
            <person name="Chettri P."/>
            <person name="Cox M.P."/>
            <person name="Datema E."/>
            <person name="de Vries R.P."/>
            <person name="Dhillon B."/>
            <person name="Ganley A.R."/>
            <person name="Griffiths S.A."/>
            <person name="Guo Y."/>
            <person name="Hamelin R.C."/>
            <person name="Henrissat B."/>
            <person name="Kabir M.S."/>
            <person name="Jashni M.K."/>
            <person name="Kema G."/>
            <person name="Klaubauf S."/>
            <person name="Lapidus A."/>
            <person name="Levasseur A."/>
            <person name="Lindquist E."/>
            <person name="Mehrabi R."/>
            <person name="Ohm R.A."/>
            <person name="Owen T.J."/>
            <person name="Salamov A."/>
            <person name="Schwelm A."/>
            <person name="Schijlen E."/>
            <person name="Sun H."/>
            <person name="van den Burg H.A."/>
            <person name="van Ham R.C.H.J."/>
            <person name="Zhang S."/>
            <person name="Goodwin S.B."/>
            <person name="Grigoriev I.V."/>
            <person name="Collemare J."/>
            <person name="Bradshaw R.E."/>
        </authorList>
    </citation>
    <scope>NUCLEOTIDE SEQUENCE [LARGE SCALE GENOMIC DNA]</scope>
    <source>
        <strain evidence="5">NZE10 / CBS 128990</strain>
    </source>
</reference>
<dbReference type="PANTHER" id="PTHR10742:SF386">
    <property type="entry name" value="LYSINE-SPECIFIC HISTONE DEMETHYLASE 1A"/>
    <property type="match status" value="1"/>
</dbReference>
<dbReference type="SUPFAM" id="SSF51905">
    <property type="entry name" value="FAD/NAD(P)-binding domain"/>
    <property type="match status" value="1"/>
</dbReference>
<evidence type="ECO:0000313" key="5">
    <source>
        <dbReference type="Proteomes" id="UP000016933"/>
    </source>
</evidence>
<evidence type="ECO:0000259" key="3">
    <source>
        <dbReference type="Pfam" id="PF01593"/>
    </source>
</evidence>
<dbReference type="EMBL" id="KB446544">
    <property type="protein sequence ID" value="EME40122.1"/>
    <property type="molecule type" value="Genomic_DNA"/>
</dbReference>
<keyword evidence="2" id="KW-0560">Oxidoreductase</keyword>
<dbReference type="GO" id="GO:0016491">
    <property type="term" value="F:oxidoreductase activity"/>
    <property type="evidence" value="ECO:0007669"/>
    <property type="project" value="UniProtKB-KW"/>
</dbReference>
<dbReference type="Gene3D" id="3.90.660.10">
    <property type="match status" value="1"/>
</dbReference>
<dbReference type="GO" id="GO:0050660">
    <property type="term" value="F:flavin adenine dinucleotide binding"/>
    <property type="evidence" value="ECO:0007669"/>
    <property type="project" value="TreeGrafter"/>
</dbReference>
<evidence type="ECO:0000313" key="4">
    <source>
        <dbReference type="EMBL" id="EME40122.1"/>
    </source>
</evidence>
<dbReference type="Pfam" id="PF01593">
    <property type="entry name" value="Amino_oxidase"/>
    <property type="match status" value="1"/>
</dbReference>
<dbReference type="OrthoDB" id="7777654at2759"/>
<dbReference type="InterPro" id="IPR002937">
    <property type="entry name" value="Amino_oxidase"/>
</dbReference>
<accession>N1PCT7</accession>
<evidence type="ECO:0000256" key="1">
    <source>
        <dbReference type="ARBA" id="ARBA00005995"/>
    </source>
</evidence>
<feature type="non-terminal residue" evidence="4">
    <location>
        <position position="1"/>
    </location>
</feature>
<organism evidence="4 5">
    <name type="scientific">Dothistroma septosporum (strain NZE10 / CBS 128990)</name>
    <name type="common">Red band needle blight fungus</name>
    <name type="synonym">Mycosphaerella pini</name>
    <dbReference type="NCBI Taxonomy" id="675120"/>
    <lineage>
        <taxon>Eukaryota</taxon>
        <taxon>Fungi</taxon>
        <taxon>Dikarya</taxon>
        <taxon>Ascomycota</taxon>
        <taxon>Pezizomycotina</taxon>
        <taxon>Dothideomycetes</taxon>
        <taxon>Dothideomycetidae</taxon>
        <taxon>Mycosphaerellales</taxon>
        <taxon>Mycosphaerellaceae</taxon>
        <taxon>Dothistroma</taxon>
    </lineage>
</organism>
<dbReference type="InterPro" id="IPR036188">
    <property type="entry name" value="FAD/NAD-bd_sf"/>
</dbReference>
<comment type="similarity">
    <text evidence="1">Belongs to the flavin monoamine oxidase family.</text>
</comment>
<feature type="domain" description="Amine oxidase" evidence="3">
    <location>
        <begin position="11"/>
        <end position="532"/>
    </location>
</feature>
<dbReference type="STRING" id="675120.N1PCT7"/>
<dbReference type="AlphaFoldDB" id="N1PCT7"/>
<dbReference type="GO" id="GO:0003682">
    <property type="term" value="F:chromatin binding"/>
    <property type="evidence" value="ECO:0007669"/>
    <property type="project" value="TreeGrafter"/>
</dbReference>
<name>N1PCT7_DOTSN</name>
<dbReference type="SUPFAM" id="SSF54373">
    <property type="entry name" value="FAD-linked reductases, C-terminal domain"/>
    <property type="match status" value="1"/>
</dbReference>
<dbReference type="InterPro" id="IPR050281">
    <property type="entry name" value="Flavin_monoamine_oxidase"/>
</dbReference>